<dbReference type="Proteomes" id="UP000286134">
    <property type="component" value="Unassembled WGS sequence"/>
</dbReference>
<reference evidence="1 2" key="1">
    <citation type="journal article" date="2018" name="BMC Genomics">
        <title>Comparative genome analyses reveal sequence features reflecting distinct modes of host-adaptation between dicot and monocot powdery mildew.</title>
        <authorList>
            <person name="Wu Y."/>
            <person name="Ma X."/>
            <person name="Pan Z."/>
            <person name="Kale S.D."/>
            <person name="Song Y."/>
            <person name="King H."/>
            <person name="Zhang Q."/>
            <person name="Presley C."/>
            <person name="Deng X."/>
            <person name="Wei C.I."/>
            <person name="Xiao S."/>
        </authorList>
    </citation>
    <scope>NUCLEOTIDE SEQUENCE [LARGE SCALE GENOMIC DNA]</scope>
    <source>
        <strain evidence="1">UMSG2</strain>
    </source>
</reference>
<proteinExistence type="predicted"/>
<dbReference type="AlphaFoldDB" id="A0A420HRT2"/>
<dbReference type="EMBL" id="MCFK01005407">
    <property type="protein sequence ID" value="RKF60138.1"/>
    <property type="molecule type" value="Genomic_DNA"/>
</dbReference>
<name>A0A420HRT2_9PEZI</name>
<keyword evidence="2" id="KW-1185">Reference proteome</keyword>
<dbReference type="OrthoDB" id="10410359at2759"/>
<comment type="caution">
    <text evidence="1">The sequence shown here is derived from an EMBL/GenBank/DDBJ whole genome shotgun (WGS) entry which is preliminary data.</text>
</comment>
<gene>
    <name evidence="1" type="ORF">OnM2_054023</name>
</gene>
<evidence type="ECO:0000313" key="1">
    <source>
        <dbReference type="EMBL" id="RKF60138.1"/>
    </source>
</evidence>
<protein>
    <submittedName>
        <fullName evidence="1">Uncharacterized protein</fullName>
    </submittedName>
</protein>
<accession>A0A420HRT2</accession>
<sequence length="50" mass="5524">MSSIESRLQDAIAAFDRNEFSSQRVAAAAFGISISYDKNHDGYKNIDSLI</sequence>
<organism evidence="1 2">
    <name type="scientific">Erysiphe neolycopersici</name>
    <dbReference type="NCBI Taxonomy" id="212602"/>
    <lineage>
        <taxon>Eukaryota</taxon>
        <taxon>Fungi</taxon>
        <taxon>Dikarya</taxon>
        <taxon>Ascomycota</taxon>
        <taxon>Pezizomycotina</taxon>
        <taxon>Leotiomycetes</taxon>
        <taxon>Erysiphales</taxon>
        <taxon>Erysiphaceae</taxon>
        <taxon>Erysiphe</taxon>
    </lineage>
</organism>
<evidence type="ECO:0000313" key="2">
    <source>
        <dbReference type="Proteomes" id="UP000286134"/>
    </source>
</evidence>